<dbReference type="RefSeq" id="WP_143659688.1">
    <property type="nucleotide sequence ID" value="NZ_MRYD01000011.1"/>
</dbReference>
<dbReference type="EMBL" id="MRYD01000011">
    <property type="protein sequence ID" value="OSZ61685.1"/>
    <property type="molecule type" value="Genomic_DNA"/>
</dbReference>
<dbReference type="SUPFAM" id="SSF46894">
    <property type="entry name" value="C-terminal effector domain of the bipartite response regulators"/>
    <property type="match status" value="1"/>
</dbReference>
<protein>
    <recommendedName>
        <fullName evidence="6">LuxR family transcriptional regulator</fullName>
    </recommendedName>
</protein>
<keyword evidence="3" id="KW-0804">Transcription</keyword>
<dbReference type="Proteomes" id="UP000194266">
    <property type="component" value="Unassembled WGS sequence"/>
</dbReference>
<dbReference type="PANTHER" id="PTHR43214">
    <property type="entry name" value="TWO-COMPONENT RESPONSE REGULATOR"/>
    <property type="match status" value="1"/>
</dbReference>
<comment type="caution">
    <text evidence="4">The sequence shown here is derived from an EMBL/GenBank/DDBJ whole genome shotgun (WGS) entry which is preliminary data.</text>
</comment>
<accession>A0ABX3YQC6</accession>
<dbReference type="PANTHER" id="PTHR43214:SF24">
    <property type="entry name" value="TRANSCRIPTIONAL REGULATORY PROTEIN NARL-RELATED"/>
    <property type="match status" value="1"/>
</dbReference>
<evidence type="ECO:0000256" key="2">
    <source>
        <dbReference type="ARBA" id="ARBA00023125"/>
    </source>
</evidence>
<proteinExistence type="predicted"/>
<keyword evidence="5" id="KW-1185">Reference proteome</keyword>
<sequence>MSVTDELVSGEIERMLLEARRLVESAVDRHRNEGRLLTALEPDEGTETAEQVVDSATCSLIVVLSGHHGEETAPLVAALGRAAARGVEVRLLARLALLEDRLFLERLDKYAPGVQVRLAGAALQDMVLADGLVGVMWSRASGPSREALVMRAPTLLRHLRTLFAASWSGSAPLADRRRLSGRTLGEAARRILLALSSGRTDEVAARELGMSVRTYRRNVAEITRELGAISRFQAGVRAAELGLLAPLPAARPQRAAG</sequence>
<dbReference type="InterPro" id="IPR039420">
    <property type="entry name" value="WalR-like"/>
</dbReference>
<gene>
    <name evidence="4" type="ORF">OQI_04050</name>
</gene>
<evidence type="ECO:0000313" key="4">
    <source>
        <dbReference type="EMBL" id="OSZ61685.1"/>
    </source>
</evidence>
<keyword evidence="1" id="KW-0805">Transcription regulation</keyword>
<dbReference type="Gene3D" id="1.10.10.10">
    <property type="entry name" value="Winged helix-like DNA-binding domain superfamily/Winged helix DNA-binding domain"/>
    <property type="match status" value="1"/>
</dbReference>
<dbReference type="InterPro" id="IPR016032">
    <property type="entry name" value="Sig_transdc_resp-reg_C-effctor"/>
</dbReference>
<organism evidence="4 5">
    <name type="scientific">Streptomyces pharetrae CZA14</name>
    <dbReference type="NCBI Taxonomy" id="1144883"/>
    <lineage>
        <taxon>Bacteria</taxon>
        <taxon>Bacillati</taxon>
        <taxon>Actinomycetota</taxon>
        <taxon>Actinomycetes</taxon>
        <taxon>Kitasatosporales</taxon>
        <taxon>Streptomycetaceae</taxon>
        <taxon>Streptomyces</taxon>
    </lineage>
</organism>
<evidence type="ECO:0000256" key="1">
    <source>
        <dbReference type="ARBA" id="ARBA00023015"/>
    </source>
</evidence>
<reference evidence="4 5" key="1">
    <citation type="submission" date="2016-12" db="EMBL/GenBank/DDBJ databases">
        <title>Genome Mining:The Detection of Biosynthetic Gene Clusters to Aid in the Expression of Curamycin A produced by Streptomyces sp. strain CZA14.</title>
        <authorList>
            <person name="Durrell K.A."/>
            <person name="Kirby B.M."/>
            <person name="Khan W."/>
            <person name="Mthethwa T."/>
            <person name="Le Roes-Hill M."/>
        </authorList>
    </citation>
    <scope>NUCLEOTIDE SEQUENCE [LARGE SCALE GENOMIC DNA]</scope>
    <source>
        <strain evidence="4 5">CZA14</strain>
    </source>
</reference>
<name>A0ABX3YQC6_9ACTN</name>
<dbReference type="InterPro" id="IPR036388">
    <property type="entry name" value="WH-like_DNA-bd_sf"/>
</dbReference>
<keyword evidence="2" id="KW-0238">DNA-binding</keyword>
<evidence type="ECO:0000256" key="3">
    <source>
        <dbReference type="ARBA" id="ARBA00023163"/>
    </source>
</evidence>
<evidence type="ECO:0000313" key="5">
    <source>
        <dbReference type="Proteomes" id="UP000194266"/>
    </source>
</evidence>
<evidence type="ECO:0008006" key="6">
    <source>
        <dbReference type="Google" id="ProtNLM"/>
    </source>
</evidence>